<dbReference type="RefSeq" id="WP_123695419.1">
    <property type="nucleotide sequence ID" value="NZ_AP019700.1"/>
</dbReference>
<dbReference type="AlphaFoldDB" id="A0A3N1KQC6"/>
<organism evidence="1 2">
    <name type="scientific">Stella humosa</name>
    <dbReference type="NCBI Taxonomy" id="94"/>
    <lineage>
        <taxon>Bacteria</taxon>
        <taxon>Pseudomonadati</taxon>
        <taxon>Pseudomonadota</taxon>
        <taxon>Alphaproteobacteria</taxon>
        <taxon>Rhodospirillales</taxon>
        <taxon>Stellaceae</taxon>
        <taxon>Stella</taxon>
    </lineage>
</organism>
<sequence length="528" mass="58909">MADEVRPTINYPVWTEYRKKNGLDPLGMQNSSVSLYQTFLPGISNVTLRMRYYGLYAWLCRAYAQKIGDTNPESWKRCIRRAEALYALIAYRHGREGGVAGIEWAQKILDSNLSGSIEFAQAAEPGSENYYLKQAWGAYGAAYRSQLFEIGIFDPSNDHEVPLPSKEIGERLATVFEASVGELASLFYDIVQRGSVTDDELHELRPLAPSEIALSGEERDLYQEILLGASDATDGRAGARRDSILLILKIAVLLGRAPNPEEVRWILFAGCDQKGRALDLGSPALKAQRQLWWIYHANDLCHVAYETLLKFTLDTLADYPAGIALSRLIPLCVEKILMTVPVRPTHWTAFVDASMPASNSYAADDDGSEFSISTAIMRRAGRNDASVCAPEIAWNAVRLLAILHRRVRDEDRDIATVLGRFNPEAFHSLLTEARFLEAHRGETFEALLARLLEERIVQRHLWVALQKLRAGDYTFLIERDEGKLRLRGKDGPVFTNPRLGPAITFLKDIHLIGDQGLTEYGAAAAGVA</sequence>
<proteinExistence type="predicted"/>
<dbReference type="Proteomes" id="UP000278222">
    <property type="component" value="Unassembled WGS sequence"/>
</dbReference>
<keyword evidence="2" id="KW-1185">Reference proteome</keyword>
<dbReference type="EMBL" id="RJKX01000019">
    <property type="protein sequence ID" value="ROP80989.1"/>
    <property type="molecule type" value="Genomic_DNA"/>
</dbReference>
<comment type="caution">
    <text evidence="1">The sequence shown here is derived from an EMBL/GenBank/DDBJ whole genome shotgun (WGS) entry which is preliminary data.</text>
</comment>
<reference evidence="1 2" key="1">
    <citation type="submission" date="2018-11" db="EMBL/GenBank/DDBJ databases">
        <title>Genomic Encyclopedia of Type Strains, Phase IV (KMG-IV): sequencing the most valuable type-strain genomes for metagenomic binning, comparative biology and taxonomic classification.</title>
        <authorList>
            <person name="Goeker M."/>
        </authorList>
    </citation>
    <scope>NUCLEOTIDE SEQUENCE [LARGE SCALE GENOMIC DNA]</scope>
    <source>
        <strain evidence="1 2">DSM 5900</strain>
    </source>
</reference>
<dbReference type="OrthoDB" id="1078940at2"/>
<evidence type="ECO:0000313" key="1">
    <source>
        <dbReference type="EMBL" id="ROP80989.1"/>
    </source>
</evidence>
<protein>
    <submittedName>
        <fullName evidence="1">Uncharacterized protein</fullName>
    </submittedName>
</protein>
<evidence type="ECO:0000313" key="2">
    <source>
        <dbReference type="Proteomes" id="UP000278222"/>
    </source>
</evidence>
<name>A0A3N1KQC6_9PROT</name>
<accession>A0A3N1KQC6</accession>
<gene>
    <name evidence="1" type="ORF">EDC65_5324</name>
</gene>